<evidence type="ECO:0000313" key="9">
    <source>
        <dbReference type="EMBL" id="MBW2940049.1"/>
    </source>
</evidence>
<feature type="domain" description="Mce/MlaD" evidence="8">
    <location>
        <begin position="394"/>
        <end position="452"/>
    </location>
</feature>
<feature type="domain" description="Mce/MlaD" evidence="8">
    <location>
        <begin position="44"/>
        <end position="135"/>
    </location>
</feature>
<evidence type="ECO:0000256" key="7">
    <source>
        <dbReference type="SAM" id="Phobius"/>
    </source>
</evidence>
<feature type="domain" description="Mce/MlaD" evidence="8">
    <location>
        <begin position="279"/>
        <end position="367"/>
    </location>
</feature>
<keyword evidence="3" id="KW-0997">Cell inner membrane</keyword>
<dbReference type="InterPro" id="IPR003399">
    <property type="entry name" value="Mce/MlaD"/>
</dbReference>
<feature type="domain" description="Mce/MlaD" evidence="8">
    <location>
        <begin position="158"/>
        <end position="217"/>
    </location>
</feature>
<evidence type="ECO:0000256" key="2">
    <source>
        <dbReference type="ARBA" id="ARBA00022475"/>
    </source>
</evidence>
<accession>A0ABS6VPT5</accession>
<dbReference type="Proteomes" id="UP001166291">
    <property type="component" value="Unassembled WGS sequence"/>
</dbReference>
<keyword evidence="4 7" id="KW-0812">Transmembrane</keyword>
<keyword evidence="2" id="KW-1003">Cell membrane</keyword>
<name>A0ABS6VPT5_9GAMM</name>
<evidence type="ECO:0000256" key="3">
    <source>
        <dbReference type="ARBA" id="ARBA00022519"/>
    </source>
</evidence>
<organism evidence="9 10">
    <name type="scientific">Zhongshania aquimaris</name>
    <dbReference type="NCBI Taxonomy" id="2857107"/>
    <lineage>
        <taxon>Bacteria</taxon>
        <taxon>Pseudomonadati</taxon>
        <taxon>Pseudomonadota</taxon>
        <taxon>Gammaproteobacteria</taxon>
        <taxon>Cellvibrionales</taxon>
        <taxon>Spongiibacteraceae</taxon>
        <taxon>Zhongshania</taxon>
    </lineage>
</organism>
<evidence type="ECO:0000256" key="6">
    <source>
        <dbReference type="ARBA" id="ARBA00023136"/>
    </source>
</evidence>
<evidence type="ECO:0000259" key="8">
    <source>
        <dbReference type="Pfam" id="PF02470"/>
    </source>
</evidence>
<evidence type="ECO:0000313" key="10">
    <source>
        <dbReference type="Proteomes" id="UP001166291"/>
    </source>
</evidence>
<protein>
    <submittedName>
        <fullName evidence="9">MCE family protein</fullName>
    </submittedName>
</protein>
<keyword evidence="10" id="KW-1185">Reference proteome</keyword>
<dbReference type="PANTHER" id="PTHR30462:SF0">
    <property type="entry name" value="INTERMEMBRANE TRANSPORT PROTEIN YEBT"/>
    <property type="match status" value="1"/>
</dbReference>
<comment type="subcellular location">
    <subcellularLocation>
        <location evidence="1">Cell inner membrane</location>
    </subcellularLocation>
</comment>
<dbReference type="InterPro" id="IPR051800">
    <property type="entry name" value="PqiA-PqiB_transport"/>
</dbReference>
<dbReference type="Pfam" id="PF02470">
    <property type="entry name" value="MlaD"/>
    <property type="match status" value="6"/>
</dbReference>
<feature type="domain" description="Mce/MlaD" evidence="8">
    <location>
        <begin position="516"/>
        <end position="606"/>
    </location>
</feature>
<sequence>MMNDRNISSAVVAPKRGLSAIWLLPLIALGIAVWLMYKSLNDSGLSVTVAFDNGSGINVGKTPVIYQGINVGQVQGLQLDDDLEGVTATLELSRQIEPLIKKNTEFWLVKPQISLSGVSGLDTLVAGNYISFKPGDGEVAEHFVALNTPPPQTNNLPGLRLILNATELGSLSVGAPVLYQQIDVGDIEGYQLSNDGIEINVRIDPQYSHLVNSSSRFWAHSGVKINAGLQGIDIETGSMASILAGGIAFDTPTKDDSVVDNNAQFKLFKNQDRAKGSKIVSVYFRNPDGLNVGSNVRLLGMDIGKVESLKFVDNNPNLGAKVNLAIYSPHHRYLNEKTDFWLVKPEVSSSGVSGLDALIGGPYINVKVEGKGGATPDQYTALLKAPDSRIQQPGLRLTLRSDELSSVSIGSKIYYRKIAVGQVESVDLDKDGVNIGIFIHERYATLVHRESQFWNASGLSISGGLGGLDIQADSLATIVAGGIAFHTPQVSKPQLAWEGLGFTLYPDFQSTSAEKGRDINLFFATGSNISKGTEIKYQGIKVGDVVSVELDSNMDRVKVSARLAPSAKALARTGSQFWVVRPQLGLIGTRNLETLVTGSYISVRPGYGSITTNFVALDKPPPLSKPSNGLNLILTAAQRGSIKEGVKVFYRDIPVGEVFGYELAEDASQTLIHINIEPRYASLVRENSQFWNSSGIAVKFGLFSGATIRSKSIESLLEGGIAFATPGGDDLGPLVSDGNNFVLHQSVDQQWLDWTPRISLPNEADTGENWLRAD</sequence>
<proteinExistence type="predicted"/>
<evidence type="ECO:0000256" key="5">
    <source>
        <dbReference type="ARBA" id="ARBA00022989"/>
    </source>
</evidence>
<dbReference type="EMBL" id="JAHWDQ010000001">
    <property type="protein sequence ID" value="MBW2940049.1"/>
    <property type="molecule type" value="Genomic_DNA"/>
</dbReference>
<comment type="caution">
    <text evidence="9">The sequence shown here is derived from an EMBL/GenBank/DDBJ whole genome shotgun (WGS) entry which is preliminary data.</text>
</comment>
<feature type="transmembrane region" description="Helical" evidence="7">
    <location>
        <begin position="20"/>
        <end position="37"/>
    </location>
</feature>
<dbReference type="PANTHER" id="PTHR30462">
    <property type="entry name" value="INTERMEMBRANE TRANSPORT PROTEIN PQIB-RELATED"/>
    <property type="match status" value="1"/>
</dbReference>
<gene>
    <name evidence="9" type="ORF">KXJ70_04645</name>
</gene>
<feature type="domain" description="Mce/MlaD" evidence="8">
    <location>
        <begin position="634"/>
        <end position="708"/>
    </location>
</feature>
<keyword evidence="5 7" id="KW-1133">Transmembrane helix</keyword>
<dbReference type="RefSeq" id="WP_219042275.1">
    <property type="nucleotide sequence ID" value="NZ_JAHWDQ010000001.1"/>
</dbReference>
<evidence type="ECO:0000256" key="4">
    <source>
        <dbReference type="ARBA" id="ARBA00022692"/>
    </source>
</evidence>
<keyword evidence="6 7" id="KW-0472">Membrane</keyword>
<evidence type="ECO:0000256" key="1">
    <source>
        <dbReference type="ARBA" id="ARBA00004533"/>
    </source>
</evidence>
<reference evidence="9" key="1">
    <citation type="submission" date="2021-07" db="EMBL/GenBank/DDBJ databases">
        <title>Zhongshania sp. CAU 1632 isolated from seawater.</title>
        <authorList>
            <person name="Kim W."/>
        </authorList>
    </citation>
    <scope>NUCLEOTIDE SEQUENCE</scope>
    <source>
        <strain evidence="9">CAU 1632</strain>
    </source>
</reference>